<accession>A0ABP3XFE9</accession>
<name>A0ABP3XFE9_9FIRM</name>
<comment type="caution">
    <text evidence="2">The sequence shown here is derived from an EMBL/GenBank/DDBJ whole genome shotgun (WGS) entry which is preliminary data.</text>
</comment>
<dbReference type="EMBL" id="BAAACP010000007">
    <property type="protein sequence ID" value="GAA0863873.1"/>
    <property type="molecule type" value="Genomic_DNA"/>
</dbReference>
<dbReference type="Proteomes" id="UP001400965">
    <property type="component" value="Unassembled WGS sequence"/>
</dbReference>
<gene>
    <name evidence="2" type="ORF">GCM10008917_15170</name>
</gene>
<evidence type="ECO:0008006" key="4">
    <source>
        <dbReference type="Google" id="ProtNLM"/>
    </source>
</evidence>
<reference evidence="3" key="1">
    <citation type="journal article" date="2019" name="Int. J. Syst. Evol. Microbiol.">
        <title>The Global Catalogue of Microorganisms (GCM) 10K type strain sequencing project: providing services to taxonomists for standard genome sequencing and annotation.</title>
        <authorList>
            <consortium name="The Broad Institute Genomics Platform"/>
            <consortium name="The Broad Institute Genome Sequencing Center for Infectious Disease"/>
            <person name="Wu L."/>
            <person name="Ma J."/>
        </authorList>
    </citation>
    <scope>NUCLEOTIDE SEQUENCE [LARGE SCALE GENOMIC DNA]</scope>
    <source>
        <strain evidence="3">JCM 6486</strain>
    </source>
</reference>
<keyword evidence="3" id="KW-1185">Reference proteome</keyword>
<keyword evidence="1" id="KW-0472">Membrane</keyword>
<protein>
    <recommendedName>
        <fullName evidence="4">ABC transporter permease</fullName>
    </recommendedName>
</protein>
<evidence type="ECO:0000313" key="2">
    <source>
        <dbReference type="EMBL" id="GAA0863873.1"/>
    </source>
</evidence>
<feature type="transmembrane region" description="Helical" evidence="1">
    <location>
        <begin position="12"/>
        <end position="34"/>
    </location>
</feature>
<keyword evidence="1" id="KW-1133">Transmembrane helix</keyword>
<keyword evidence="1" id="KW-0812">Transmembrane</keyword>
<evidence type="ECO:0000313" key="3">
    <source>
        <dbReference type="Proteomes" id="UP001400965"/>
    </source>
</evidence>
<proteinExistence type="predicted"/>
<sequence>MILYFSKFNKHFILRILYLTIFAIISGIATFLGLGTMEINSGFSSYGNLNSLLL</sequence>
<organism evidence="2 3">
    <name type="scientific">Paraclostridium tenue</name>
    <dbReference type="NCBI Taxonomy" id="1737"/>
    <lineage>
        <taxon>Bacteria</taxon>
        <taxon>Bacillati</taxon>
        <taxon>Bacillota</taxon>
        <taxon>Clostridia</taxon>
        <taxon>Peptostreptococcales</taxon>
        <taxon>Peptostreptococcaceae</taxon>
        <taxon>Paraclostridium</taxon>
    </lineage>
</organism>
<evidence type="ECO:0000256" key="1">
    <source>
        <dbReference type="SAM" id="Phobius"/>
    </source>
</evidence>